<dbReference type="FunFam" id="3.40.50.1700:FF:000003">
    <property type="entry name" value="Probable beta-glucosidase"/>
    <property type="match status" value="1"/>
</dbReference>
<dbReference type="Pfam" id="PF01915">
    <property type="entry name" value="Glyco_hydro_3_C"/>
    <property type="match status" value="1"/>
</dbReference>
<dbReference type="InterPro" id="IPR026891">
    <property type="entry name" value="Fn3-like"/>
</dbReference>
<dbReference type="Gene3D" id="2.60.40.10">
    <property type="entry name" value="Immunoglobulins"/>
    <property type="match status" value="1"/>
</dbReference>
<dbReference type="InterPro" id="IPR002772">
    <property type="entry name" value="Glyco_hydro_3_C"/>
</dbReference>
<evidence type="ECO:0000256" key="11">
    <source>
        <dbReference type="ARBA" id="ARBA00023277"/>
    </source>
</evidence>
<feature type="signal peptide" evidence="18">
    <location>
        <begin position="1"/>
        <end position="17"/>
    </location>
</feature>
<dbReference type="InterPro" id="IPR013783">
    <property type="entry name" value="Ig-like_fold"/>
</dbReference>
<dbReference type="Pfam" id="PF14310">
    <property type="entry name" value="Fn3-like"/>
    <property type="match status" value="1"/>
</dbReference>
<evidence type="ECO:0000256" key="2">
    <source>
        <dbReference type="ARBA" id="ARBA00004613"/>
    </source>
</evidence>
<evidence type="ECO:0000256" key="1">
    <source>
        <dbReference type="ARBA" id="ARBA00000448"/>
    </source>
</evidence>
<reference evidence="20" key="1">
    <citation type="journal article" date="2023" name="Mol. Plant Microbe Interact.">
        <title>Elucidating the Obligate Nature and Biological Capacity of an Invasive Fungal Corn Pathogen.</title>
        <authorList>
            <person name="MacCready J.S."/>
            <person name="Roggenkamp E.M."/>
            <person name="Gdanetz K."/>
            <person name="Chilvers M.I."/>
        </authorList>
    </citation>
    <scope>NUCLEOTIDE SEQUENCE</scope>
    <source>
        <strain evidence="20">PM02</strain>
    </source>
</reference>
<dbReference type="FunFam" id="2.60.40.10:FF:000757">
    <property type="entry name" value="Beta-glucosidase G"/>
    <property type="match status" value="1"/>
</dbReference>
<evidence type="ECO:0000256" key="3">
    <source>
        <dbReference type="ARBA" id="ARBA00004987"/>
    </source>
</evidence>
<evidence type="ECO:0000256" key="14">
    <source>
        <dbReference type="ARBA" id="ARBA00070030"/>
    </source>
</evidence>
<dbReference type="PRINTS" id="PR00133">
    <property type="entry name" value="GLHYDRLASE3"/>
</dbReference>
<organism evidence="20 21">
    <name type="scientific">Phyllachora maydis</name>
    <dbReference type="NCBI Taxonomy" id="1825666"/>
    <lineage>
        <taxon>Eukaryota</taxon>
        <taxon>Fungi</taxon>
        <taxon>Dikarya</taxon>
        <taxon>Ascomycota</taxon>
        <taxon>Pezizomycotina</taxon>
        <taxon>Sordariomycetes</taxon>
        <taxon>Sordariomycetidae</taxon>
        <taxon>Phyllachorales</taxon>
        <taxon>Phyllachoraceae</taxon>
        <taxon>Phyllachora</taxon>
    </lineage>
</organism>
<dbReference type="Gene3D" id="3.40.50.1700">
    <property type="entry name" value="Glycoside hydrolase family 3 C-terminal domain"/>
    <property type="match status" value="1"/>
</dbReference>
<feature type="domain" description="Fibronectin type III-like" evidence="19">
    <location>
        <begin position="662"/>
        <end position="732"/>
    </location>
</feature>
<dbReference type="InterPro" id="IPR001764">
    <property type="entry name" value="Glyco_hydro_3_N"/>
</dbReference>
<evidence type="ECO:0000256" key="5">
    <source>
        <dbReference type="ARBA" id="ARBA00012744"/>
    </source>
</evidence>
<keyword evidence="12" id="KW-0326">Glycosidase</keyword>
<feature type="chain" id="PRO_5042032307" description="Beta-glucosidase cel3A" evidence="18">
    <location>
        <begin position="18"/>
        <end position="744"/>
    </location>
</feature>
<evidence type="ECO:0000256" key="9">
    <source>
        <dbReference type="ARBA" id="ARBA00023001"/>
    </source>
</evidence>
<dbReference type="InterPro" id="IPR036881">
    <property type="entry name" value="Glyco_hydro_3_C_sf"/>
</dbReference>
<keyword evidence="10" id="KW-0325">Glycoprotein</keyword>
<comment type="similarity">
    <text evidence="4">Belongs to the glycosyl hydrolase 3 family.</text>
</comment>
<comment type="caution">
    <text evidence="20">The sequence shown here is derived from an EMBL/GenBank/DDBJ whole genome shotgun (WGS) entry which is preliminary data.</text>
</comment>
<evidence type="ECO:0000256" key="8">
    <source>
        <dbReference type="ARBA" id="ARBA00022801"/>
    </source>
</evidence>
<keyword evidence="8" id="KW-0378">Hydrolase</keyword>
<dbReference type="SUPFAM" id="SSF52279">
    <property type="entry name" value="Beta-D-glucan exohydrolase, C-terminal domain"/>
    <property type="match status" value="1"/>
</dbReference>
<dbReference type="InterPro" id="IPR050288">
    <property type="entry name" value="Cellulose_deg_GH3"/>
</dbReference>
<keyword evidence="7 18" id="KW-0732">Signal</keyword>
<keyword evidence="13" id="KW-0624">Polysaccharide degradation</keyword>
<dbReference type="SUPFAM" id="SSF51445">
    <property type="entry name" value="(Trans)glycosidases"/>
    <property type="match status" value="1"/>
</dbReference>
<dbReference type="FunFam" id="3.20.20.300:FF:000002">
    <property type="entry name" value="Probable beta-glucosidase"/>
    <property type="match status" value="1"/>
</dbReference>
<dbReference type="SMART" id="SM01217">
    <property type="entry name" value="Fn3_like"/>
    <property type="match status" value="1"/>
</dbReference>
<name>A0AAD9MDK0_9PEZI</name>
<evidence type="ECO:0000256" key="6">
    <source>
        <dbReference type="ARBA" id="ARBA00022525"/>
    </source>
</evidence>
<evidence type="ECO:0000313" key="20">
    <source>
        <dbReference type="EMBL" id="KAK2069978.1"/>
    </source>
</evidence>
<evidence type="ECO:0000256" key="4">
    <source>
        <dbReference type="ARBA" id="ARBA00005336"/>
    </source>
</evidence>
<dbReference type="EMBL" id="JAQQPM010000003">
    <property type="protein sequence ID" value="KAK2069978.1"/>
    <property type="molecule type" value="Genomic_DNA"/>
</dbReference>
<evidence type="ECO:0000256" key="7">
    <source>
        <dbReference type="ARBA" id="ARBA00022729"/>
    </source>
</evidence>
<comment type="pathway">
    <text evidence="3">Glycan metabolism; cellulose degradation.</text>
</comment>
<dbReference type="Proteomes" id="UP001217918">
    <property type="component" value="Unassembled WGS sequence"/>
</dbReference>
<evidence type="ECO:0000256" key="12">
    <source>
        <dbReference type="ARBA" id="ARBA00023295"/>
    </source>
</evidence>
<evidence type="ECO:0000256" key="17">
    <source>
        <dbReference type="ARBA" id="ARBA00083611"/>
    </source>
</evidence>
<keyword evidence="21" id="KW-1185">Reference proteome</keyword>
<dbReference type="GO" id="GO:0030245">
    <property type="term" value="P:cellulose catabolic process"/>
    <property type="evidence" value="ECO:0007669"/>
    <property type="project" value="UniProtKB-KW"/>
</dbReference>
<dbReference type="InterPro" id="IPR036962">
    <property type="entry name" value="Glyco_hydro_3_N_sf"/>
</dbReference>
<protein>
    <recommendedName>
        <fullName evidence="14">Beta-glucosidase cel3A</fullName>
        <ecNumber evidence="5">3.2.1.21</ecNumber>
    </recommendedName>
    <alternativeName>
        <fullName evidence="15">Beta-D-glucoside glucohydrolase cel3A</fullName>
    </alternativeName>
    <alternativeName>
        <fullName evidence="17">Cellobiase cel3A</fullName>
    </alternativeName>
    <alternativeName>
        <fullName evidence="16">Gentiobiase cel3A</fullName>
    </alternativeName>
</protein>
<dbReference type="GO" id="GO:0005576">
    <property type="term" value="C:extracellular region"/>
    <property type="evidence" value="ECO:0007669"/>
    <property type="project" value="UniProtKB-SubCell"/>
</dbReference>
<keyword evidence="11" id="KW-0119">Carbohydrate metabolism</keyword>
<comment type="catalytic activity">
    <reaction evidence="1">
        <text>Hydrolysis of terminal, non-reducing beta-D-glucosyl residues with release of beta-D-glucose.</text>
        <dbReference type="EC" id="3.2.1.21"/>
    </reaction>
</comment>
<dbReference type="InterPro" id="IPR017853">
    <property type="entry name" value="GH"/>
</dbReference>
<keyword evidence="9" id="KW-0136">Cellulose degradation</keyword>
<sequence length="744" mass="77413">MAALALALLPTLGAADGAWTTAFGAADGAHGTVANDTAAGDVWQAAYNAAAAALAKLAQEDKIALVTGVGWLNGPCVGNTAAIASINYPMLCLQDGPLGLRFAPNATAFPPGIQAAATWDANLLYQRGTLMGVEAKAAGVHVKLGPVCGPLMKNPLGGRGYEGFGADSYLAGAAMAATIRAMQGAGVQACAKHLIGNEQEVNRETMDSRIDDRTLHELYLWPFADAVHANVASVMCSYNMVNSTYACESDALLTTLLKEELGFRGYIMSDWNAQHTTDGAANAGLDMSMPGSDFNRANVLWGPQLSAAISAGQVPQARLDDMATRVLASWYLLQQDQGYPATNIVGLAMGRDHMDSVRAVARDGTVLLQNKGNVLPLRKPAKMALFGSAAVVNPEGLNTCLDQGCNIGALGMGWGSGAVNYPYFVAPADALQARATADGTTIQVQATDDTNVAGVAAGADVCLVFVTADSGEEYITVESNKGDRVDLDPWHNGNALVQAVGAACQNTVVVMHSVGPVILETILAAPGVQAVVWAGLPSSESGNALVDILYGATSPNGKLPFTIAVAATDYSSQPVTGTVDNFTEGLYTDYRHFDQAGITPRFEFGFGLSYTNFTYSNLKIDSNVKSGPATGDTVPGGRADLFEVVASVSVDVANSGSVDGAEVVQVYLGMPSGAPASPPRQLRGFSKGFLLAGQSGTADITLRRKDMSYWDVVSQNWIVPSGTFSISVGSSSRDIRLTGSIDVQ</sequence>
<evidence type="ECO:0000256" key="15">
    <source>
        <dbReference type="ARBA" id="ARBA00078013"/>
    </source>
</evidence>
<keyword evidence="6" id="KW-0964">Secreted</keyword>
<evidence type="ECO:0000313" key="21">
    <source>
        <dbReference type="Proteomes" id="UP001217918"/>
    </source>
</evidence>
<evidence type="ECO:0000256" key="18">
    <source>
        <dbReference type="SAM" id="SignalP"/>
    </source>
</evidence>
<gene>
    <name evidence="20" type="ORF">P8C59_004517</name>
</gene>
<dbReference type="GO" id="GO:0008422">
    <property type="term" value="F:beta-glucosidase activity"/>
    <property type="evidence" value="ECO:0007669"/>
    <property type="project" value="UniProtKB-EC"/>
</dbReference>
<dbReference type="PANTHER" id="PTHR42715:SF28">
    <property type="entry name" value="BETA-GLUCOSIDASE L-RELATED"/>
    <property type="match status" value="1"/>
</dbReference>
<evidence type="ECO:0000256" key="16">
    <source>
        <dbReference type="ARBA" id="ARBA00083231"/>
    </source>
</evidence>
<dbReference type="Gene3D" id="3.20.20.300">
    <property type="entry name" value="Glycoside hydrolase, family 3, N-terminal domain"/>
    <property type="match status" value="1"/>
</dbReference>
<evidence type="ECO:0000256" key="13">
    <source>
        <dbReference type="ARBA" id="ARBA00023326"/>
    </source>
</evidence>
<dbReference type="EC" id="3.2.1.21" evidence="5"/>
<comment type="subcellular location">
    <subcellularLocation>
        <location evidence="2">Secreted</location>
    </subcellularLocation>
</comment>
<dbReference type="AlphaFoldDB" id="A0AAD9MDK0"/>
<dbReference type="PANTHER" id="PTHR42715">
    <property type="entry name" value="BETA-GLUCOSIDASE"/>
    <property type="match status" value="1"/>
</dbReference>
<proteinExistence type="inferred from homology"/>
<accession>A0AAD9MDK0</accession>
<dbReference type="Pfam" id="PF00933">
    <property type="entry name" value="Glyco_hydro_3"/>
    <property type="match status" value="1"/>
</dbReference>
<evidence type="ECO:0000259" key="19">
    <source>
        <dbReference type="SMART" id="SM01217"/>
    </source>
</evidence>
<evidence type="ECO:0000256" key="10">
    <source>
        <dbReference type="ARBA" id="ARBA00023180"/>
    </source>
</evidence>